<evidence type="ECO:0000313" key="2">
    <source>
        <dbReference type="Proteomes" id="UP001141552"/>
    </source>
</evidence>
<dbReference type="AlphaFoldDB" id="A0A9Q0JNM0"/>
<organism evidence="1 2">
    <name type="scientific">Turnera subulata</name>
    <dbReference type="NCBI Taxonomy" id="218843"/>
    <lineage>
        <taxon>Eukaryota</taxon>
        <taxon>Viridiplantae</taxon>
        <taxon>Streptophyta</taxon>
        <taxon>Embryophyta</taxon>
        <taxon>Tracheophyta</taxon>
        <taxon>Spermatophyta</taxon>
        <taxon>Magnoliopsida</taxon>
        <taxon>eudicotyledons</taxon>
        <taxon>Gunneridae</taxon>
        <taxon>Pentapetalae</taxon>
        <taxon>rosids</taxon>
        <taxon>fabids</taxon>
        <taxon>Malpighiales</taxon>
        <taxon>Passifloraceae</taxon>
        <taxon>Turnera</taxon>
    </lineage>
</organism>
<protein>
    <submittedName>
        <fullName evidence="1">Uncharacterized protein</fullName>
    </submittedName>
</protein>
<gene>
    <name evidence="1" type="ORF">Tsubulata_037645</name>
</gene>
<accession>A0A9Q0JNM0</accession>
<evidence type="ECO:0000313" key="1">
    <source>
        <dbReference type="EMBL" id="KAJ4849481.1"/>
    </source>
</evidence>
<dbReference type="Proteomes" id="UP001141552">
    <property type="component" value="Unassembled WGS sequence"/>
</dbReference>
<sequence>MLPLYFESRPVESRGSFACYGWWRVGCVWVVLAENDIVGARVHRGSVVAALLWVLLQIQYPYCCFVTARHGARVCCGSIDSRRLRCVRICHNRIRI</sequence>
<name>A0A9Q0JNM0_9ROSI</name>
<dbReference type="EMBL" id="JAKUCV010000593">
    <property type="protein sequence ID" value="KAJ4849481.1"/>
    <property type="molecule type" value="Genomic_DNA"/>
</dbReference>
<proteinExistence type="predicted"/>
<reference evidence="1" key="2">
    <citation type="journal article" date="2023" name="Plants (Basel)">
        <title>Annotation of the Turnera subulata (Passifloraceae) Draft Genome Reveals the S-Locus Evolved after the Divergence of Turneroideae from Passifloroideae in a Stepwise Manner.</title>
        <authorList>
            <person name="Henning P.M."/>
            <person name="Roalson E.H."/>
            <person name="Mir W."/>
            <person name="McCubbin A.G."/>
            <person name="Shore J.S."/>
        </authorList>
    </citation>
    <scope>NUCLEOTIDE SEQUENCE</scope>
    <source>
        <strain evidence="1">F60SS</strain>
    </source>
</reference>
<reference evidence="1" key="1">
    <citation type="submission" date="2022-02" db="EMBL/GenBank/DDBJ databases">
        <authorList>
            <person name="Henning P.M."/>
            <person name="McCubbin A.G."/>
            <person name="Shore J.S."/>
        </authorList>
    </citation>
    <scope>NUCLEOTIDE SEQUENCE</scope>
    <source>
        <strain evidence="1">F60SS</strain>
        <tissue evidence="1">Leaves</tissue>
    </source>
</reference>
<keyword evidence="2" id="KW-1185">Reference proteome</keyword>
<comment type="caution">
    <text evidence="1">The sequence shown here is derived from an EMBL/GenBank/DDBJ whole genome shotgun (WGS) entry which is preliminary data.</text>
</comment>